<accession>A0AAD5NY04</accession>
<name>A0AAD5NY04_ACENE</name>
<organism evidence="2 3">
    <name type="scientific">Acer negundo</name>
    <name type="common">Box elder</name>
    <dbReference type="NCBI Taxonomy" id="4023"/>
    <lineage>
        <taxon>Eukaryota</taxon>
        <taxon>Viridiplantae</taxon>
        <taxon>Streptophyta</taxon>
        <taxon>Embryophyta</taxon>
        <taxon>Tracheophyta</taxon>
        <taxon>Spermatophyta</taxon>
        <taxon>Magnoliopsida</taxon>
        <taxon>eudicotyledons</taxon>
        <taxon>Gunneridae</taxon>
        <taxon>Pentapetalae</taxon>
        <taxon>rosids</taxon>
        <taxon>malvids</taxon>
        <taxon>Sapindales</taxon>
        <taxon>Sapindaceae</taxon>
        <taxon>Hippocastanoideae</taxon>
        <taxon>Acereae</taxon>
        <taxon>Acer</taxon>
    </lineage>
</organism>
<protein>
    <submittedName>
        <fullName evidence="2">Uncharacterized protein</fullName>
    </submittedName>
</protein>
<dbReference type="EMBL" id="JAJSOW010000004">
    <property type="protein sequence ID" value="KAI9191880.1"/>
    <property type="molecule type" value="Genomic_DNA"/>
</dbReference>
<feature type="region of interest" description="Disordered" evidence="1">
    <location>
        <begin position="19"/>
        <end position="45"/>
    </location>
</feature>
<sequence length="371" mass="42150">MVELEKAVAWLSREKRNSNAGASKAKRDLDQVQKELKTERSRSTRRTLEQNVLRLQLAFVENRAMAEIAKAVEVEVKVEATVDKSFETVISTPNSMSCRMPLLTSISDLFTTGTGVSYPAQWIKVARPRYPVSPGLGRQSESLNLKNLLRGSRTQPKASRENTAFSLCRRSNRNLCIGSGFQNKSSDPVHIIDEEEEEDETVGQVEIPPVGGETLDPSFDYRLYLDFVCKDKDLSWLRMVYQILDSISLSLPYRDQEVYNLHAGTLLIHAAEFECGVRLPFHPTLRRALVALGLAPLQTSSSFWKYLMSFLVLWKEQCERDGLERGPGFDKLRYVFQIANMMLGPKGQFYLRAYKSTKLVIPRPNTKFNIS</sequence>
<feature type="compositionally biased region" description="Basic and acidic residues" evidence="1">
    <location>
        <begin position="25"/>
        <end position="45"/>
    </location>
</feature>
<comment type="caution">
    <text evidence="2">The sequence shown here is derived from an EMBL/GenBank/DDBJ whole genome shotgun (WGS) entry which is preliminary data.</text>
</comment>
<proteinExistence type="predicted"/>
<evidence type="ECO:0000256" key="1">
    <source>
        <dbReference type="SAM" id="MobiDB-lite"/>
    </source>
</evidence>
<dbReference type="Proteomes" id="UP001064489">
    <property type="component" value="Chromosome 6"/>
</dbReference>
<reference evidence="2" key="2">
    <citation type="submission" date="2023-02" db="EMBL/GenBank/DDBJ databases">
        <authorList>
            <person name="Swenson N.G."/>
            <person name="Wegrzyn J.L."/>
            <person name="Mcevoy S.L."/>
        </authorList>
    </citation>
    <scope>NUCLEOTIDE SEQUENCE</scope>
    <source>
        <strain evidence="2">91603</strain>
        <tissue evidence="2">Leaf</tissue>
    </source>
</reference>
<gene>
    <name evidence="2" type="ORF">LWI28_014946</name>
</gene>
<keyword evidence="3" id="KW-1185">Reference proteome</keyword>
<reference evidence="2" key="1">
    <citation type="journal article" date="2022" name="Plant J.">
        <title>Strategies of tolerance reflected in two North American maple genomes.</title>
        <authorList>
            <person name="McEvoy S.L."/>
            <person name="Sezen U.U."/>
            <person name="Trouern-Trend A."/>
            <person name="McMahon S.M."/>
            <person name="Schaberg P.G."/>
            <person name="Yang J."/>
            <person name="Wegrzyn J.L."/>
            <person name="Swenson N.G."/>
        </authorList>
    </citation>
    <scope>NUCLEOTIDE SEQUENCE</scope>
    <source>
        <strain evidence="2">91603</strain>
    </source>
</reference>
<evidence type="ECO:0000313" key="2">
    <source>
        <dbReference type="EMBL" id="KAI9191880.1"/>
    </source>
</evidence>
<dbReference type="AlphaFoldDB" id="A0AAD5NY04"/>
<evidence type="ECO:0000313" key="3">
    <source>
        <dbReference type="Proteomes" id="UP001064489"/>
    </source>
</evidence>